<evidence type="ECO:0000256" key="2">
    <source>
        <dbReference type="ARBA" id="ARBA00023002"/>
    </source>
</evidence>
<comment type="caution">
    <text evidence="5">The sequence shown here is derived from an EMBL/GenBank/DDBJ whole genome shotgun (WGS) entry which is preliminary data.</text>
</comment>
<sequence>MGLTVDFFHDVVCGWCFNISPRLRVLAAEFDIQVRHRTYVLQDSQEQMIAVFGSMSQAKETILGHWAACRAASDTPELFNIKGMRAAPFDYPYGLPAALFCKAAERLSGQEAHWDMFDAIQTAHITEARNVADMDVLLGIARDLGFDRDRFRRAVFDPGTRSAVDADRQLARRMQVSSVPTVIVRETGTRLVNGPIGDLRAQLGAALRLSA</sequence>
<dbReference type="Proteomes" id="UP000598467">
    <property type="component" value="Unassembled WGS sequence"/>
</dbReference>
<dbReference type="EMBL" id="JABFCZ010000015">
    <property type="protein sequence ID" value="MBD1547508.1"/>
    <property type="molecule type" value="Genomic_DNA"/>
</dbReference>
<dbReference type="Gene3D" id="3.40.30.10">
    <property type="entry name" value="Glutaredoxin"/>
    <property type="match status" value="1"/>
</dbReference>
<name>A0A926S5I8_9HYPH</name>
<dbReference type="PANTHER" id="PTHR13887:SF14">
    <property type="entry name" value="DISULFIDE BOND FORMATION PROTEIN D"/>
    <property type="match status" value="1"/>
</dbReference>
<evidence type="ECO:0000256" key="1">
    <source>
        <dbReference type="ARBA" id="ARBA00022729"/>
    </source>
</evidence>
<organism evidence="5 6">
    <name type="scientific">Roseibium aggregatum</name>
    <dbReference type="NCBI Taxonomy" id="187304"/>
    <lineage>
        <taxon>Bacteria</taxon>
        <taxon>Pseudomonadati</taxon>
        <taxon>Pseudomonadota</taxon>
        <taxon>Alphaproteobacteria</taxon>
        <taxon>Hyphomicrobiales</taxon>
        <taxon>Stappiaceae</taxon>
        <taxon>Roseibium</taxon>
    </lineage>
</organism>
<dbReference type="SUPFAM" id="SSF52833">
    <property type="entry name" value="Thioredoxin-like"/>
    <property type="match status" value="1"/>
</dbReference>
<dbReference type="Pfam" id="PF13743">
    <property type="entry name" value="Thioredoxin_5"/>
    <property type="match status" value="1"/>
</dbReference>
<dbReference type="AlphaFoldDB" id="A0A926S5I8"/>
<proteinExistence type="predicted"/>
<evidence type="ECO:0000256" key="3">
    <source>
        <dbReference type="ARBA" id="ARBA00023157"/>
    </source>
</evidence>
<reference evidence="5" key="1">
    <citation type="submission" date="2020-05" db="EMBL/GenBank/DDBJ databases">
        <title>Identification of trans-AT polyketide cluster in two marine bacteria, producers of a novel glutaramide-containing polyketide sesbanimide D and analogs.</title>
        <authorList>
            <person name="Kacar D."/>
            <person name="Rodriguez P."/>
            <person name="Canedo L."/>
            <person name="Gonzalez E."/>
            <person name="Galan B."/>
            <person name="De La Calle F."/>
            <person name="Garcia J.L."/>
        </authorList>
    </citation>
    <scope>NUCLEOTIDE SEQUENCE</scope>
    <source>
        <strain evidence="5">PHM038</strain>
    </source>
</reference>
<protein>
    <submittedName>
        <fullName evidence="5">Thioredoxin domain-containing protein</fullName>
    </submittedName>
</protein>
<dbReference type="PANTHER" id="PTHR13887">
    <property type="entry name" value="GLUTATHIONE S-TRANSFERASE KAPPA"/>
    <property type="match status" value="1"/>
</dbReference>
<evidence type="ECO:0000313" key="5">
    <source>
        <dbReference type="EMBL" id="MBD1547508.1"/>
    </source>
</evidence>
<dbReference type="RefSeq" id="WP_209011822.1">
    <property type="nucleotide sequence ID" value="NZ_JABFCZ010000015.1"/>
</dbReference>
<evidence type="ECO:0000256" key="4">
    <source>
        <dbReference type="ARBA" id="ARBA00023284"/>
    </source>
</evidence>
<dbReference type="InterPro" id="IPR036249">
    <property type="entry name" value="Thioredoxin-like_sf"/>
</dbReference>
<accession>A0A926S5I8</accession>
<keyword evidence="2" id="KW-0560">Oxidoreductase</keyword>
<dbReference type="GO" id="GO:0016491">
    <property type="term" value="F:oxidoreductase activity"/>
    <property type="evidence" value="ECO:0007669"/>
    <property type="project" value="UniProtKB-KW"/>
</dbReference>
<keyword evidence="3" id="KW-1015">Disulfide bond</keyword>
<gene>
    <name evidence="5" type="ORF">HK439_14670</name>
</gene>
<evidence type="ECO:0000313" key="6">
    <source>
        <dbReference type="Proteomes" id="UP000598467"/>
    </source>
</evidence>
<keyword evidence="1" id="KW-0732">Signal</keyword>
<keyword evidence="4" id="KW-0676">Redox-active center</keyword>